<evidence type="ECO:0008006" key="4">
    <source>
        <dbReference type="Google" id="ProtNLM"/>
    </source>
</evidence>
<sequence length="66" mass="7331">MVKLVYGLEGLLVLTGLIWMGQGSGYFPYPAESFMIDQTPWIYWGALAVAVGLILIVLTKSIRGRR</sequence>
<keyword evidence="1" id="KW-1133">Transmembrane helix</keyword>
<evidence type="ECO:0000313" key="3">
    <source>
        <dbReference type="Proteomes" id="UP000582090"/>
    </source>
</evidence>
<keyword evidence="3" id="KW-1185">Reference proteome</keyword>
<feature type="transmembrane region" description="Helical" evidence="1">
    <location>
        <begin position="12"/>
        <end position="29"/>
    </location>
</feature>
<keyword evidence="1" id="KW-0472">Membrane</keyword>
<keyword evidence="1" id="KW-0812">Transmembrane</keyword>
<dbReference type="AlphaFoldDB" id="A0A7W6CPL4"/>
<name>A0A7W6CPL4_9HYPH</name>
<evidence type="ECO:0000313" key="2">
    <source>
        <dbReference type="EMBL" id="MBB3964111.1"/>
    </source>
</evidence>
<dbReference type="Proteomes" id="UP000582090">
    <property type="component" value="Unassembled WGS sequence"/>
</dbReference>
<dbReference type="RefSeq" id="WP_183899748.1">
    <property type="nucleotide sequence ID" value="NZ_JACIDW010000003.1"/>
</dbReference>
<organism evidence="2 3">
    <name type="scientific">Rhizobium metallidurans</name>
    <dbReference type="NCBI Taxonomy" id="1265931"/>
    <lineage>
        <taxon>Bacteria</taxon>
        <taxon>Pseudomonadati</taxon>
        <taxon>Pseudomonadota</taxon>
        <taxon>Alphaproteobacteria</taxon>
        <taxon>Hyphomicrobiales</taxon>
        <taxon>Rhizobiaceae</taxon>
        <taxon>Rhizobium/Agrobacterium group</taxon>
        <taxon>Rhizobium</taxon>
    </lineage>
</organism>
<evidence type="ECO:0000256" key="1">
    <source>
        <dbReference type="SAM" id="Phobius"/>
    </source>
</evidence>
<feature type="transmembrane region" description="Helical" evidence="1">
    <location>
        <begin position="41"/>
        <end position="59"/>
    </location>
</feature>
<dbReference type="EMBL" id="JACIDW010000003">
    <property type="protein sequence ID" value="MBB3964111.1"/>
    <property type="molecule type" value="Genomic_DNA"/>
</dbReference>
<comment type="caution">
    <text evidence="2">The sequence shown here is derived from an EMBL/GenBank/DDBJ whole genome shotgun (WGS) entry which is preliminary data.</text>
</comment>
<reference evidence="2 3" key="1">
    <citation type="submission" date="2020-08" db="EMBL/GenBank/DDBJ databases">
        <title>Genomic Encyclopedia of Type Strains, Phase IV (KMG-IV): sequencing the most valuable type-strain genomes for metagenomic binning, comparative biology and taxonomic classification.</title>
        <authorList>
            <person name="Goeker M."/>
        </authorList>
    </citation>
    <scope>NUCLEOTIDE SEQUENCE [LARGE SCALE GENOMIC DNA]</scope>
    <source>
        <strain evidence="2 3">DSM 26575</strain>
    </source>
</reference>
<proteinExistence type="predicted"/>
<gene>
    <name evidence="2" type="ORF">GGQ67_001750</name>
</gene>
<protein>
    <recommendedName>
        <fullName evidence="4">Transmembrane protein</fullName>
    </recommendedName>
</protein>
<accession>A0A7W6CPL4</accession>